<dbReference type="GO" id="GO:0042802">
    <property type="term" value="F:identical protein binding"/>
    <property type="evidence" value="ECO:0000353"/>
    <property type="project" value="IntAct"/>
</dbReference>
<feature type="region of interest" description="Disordered" evidence="7">
    <location>
        <begin position="64"/>
        <end position="84"/>
    </location>
</feature>
<keyword evidence="3" id="KW-0479">Metal-binding</keyword>
<dbReference type="EMBL" id="JQ730035">
    <property type="protein sequence ID" value="AFK50402.1"/>
    <property type="molecule type" value="Genomic_DNA"/>
</dbReference>
<organism evidence="9">
    <name type="scientific">Human herpesvirus 1</name>
    <name type="common">HHV-1</name>
    <name type="synonym">Human herpes simplex virus 1</name>
    <dbReference type="NCBI Taxonomy" id="10298"/>
    <lineage>
        <taxon>Viruses</taxon>
        <taxon>Duplodnaviria</taxon>
        <taxon>Heunggongvirae</taxon>
        <taxon>Peploviricota</taxon>
        <taxon>Herviviricetes</taxon>
        <taxon>Herpesvirales</taxon>
        <taxon>Orthoherpesviridae</taxon>
        <taxon>Alphaherpesvirinae</taxon>
        <taxon>Simplexvirus</taxon>
        <taxon>Simplexvirus humanalpha1</taxon>
    </lineage>
</organism>
<name>I3TCB5_HHV1</name>
<comment type="interaction">
    <interactant intactId="EBI-9642412">
        <id>I3TCB5</id>
    </interactant>
    <interactant intactId="EBI-9642412">
        <id>I3TCB5</id>
        <label>UL54</label>
    </interactant>
    <organismsDiffer>false</organismsDiffer>
    <experiments>2</experiments>
</comment>
<evidence type="ECO:0000259" key="8">
    <source>
        <dbReference type="Pfam" id="PF16852"/>
    </source>
</evidence>
<feature type="domain" description="Herpes viral adaptor REF-binding" evidence="8">
    <location>
        <begin position="185"/>
        <end position="224"/>
    </location>
</feature>
<evidence type="ECO:0000256" key="6">
    <source>
        <dbReference type="ARBA" id="ARBA00022884"/>
    </source>
</evidence>
<feature type="compositionally biased region" description="Pro residues" evidence="7">
    <location>
        <begin position="300"/>
        <end position="319"/>
    </location>
</feature>
<dbReference type="MINT" id="I3TCB5"/>
<dbReference type="GO" id="GO:0030430">
    <property type="term" value="C:host cell cytoplasm"/>
    <property type="evidence" value="ECO:0007669"/>
    <property type="project" value="UniProtKB-SubCell"/>
</dbReference>
<dbReference type="Pfam" id="PF05459">
    <property type="entry name" value="Herpes_UL69"/>
    <property type="match status" value="1"/>
</dbReference>
<comment type="subcellular location">
    <subcellularLocation>
        <location evidence="1">Host cytoplasm</location>
    </subcellularLocation>
</comment>
<feature type="compositionally biased region" description="Gly residues" evidence="7">
    <location>
        <begin position="1"/>
        <end position="10"/>
    </location>
</feature>
<accession>I3TCB5</accession>
<dbReference type="GO" id="GO:0006355">
    <property type="term" value="P:regulation of DNA-templated transcription"/>
    <property type="evidence" value="ECO:0007669"/>
    <property type="project" value="InterPro"/>
</dbReference>
<keyword evidence="4" id="KW-0863">Zinc-finger</keyword>
<keyword evidence="5" id="KW-0862">Zinc</keyword>
<feature type="compositionally biased region" description="Acidic residues" evidence="7">
    <location>
        <begin position="102"/>
        <end position="112"/>
    </location>
</feature>
<sequence length="598" mass="63538">MVLVCAGGGAGPPPGGRNEEGFGRAGPGTTGIRTSTTRPVVVCSRVPTTVTLLCLSPIRARSLATGAPPPEAISDTPAPTAADSPVMATDIDMLIDLGLDLSDSDLDEDPPEPAESRRDDLASDSSGECSSSDEDMEDPHGEDGPEPILDAARPAVRPSRPEDPGVPSTQTPRPTERQGPNDPQPAPHSVWSRLGARRPSCSPEQHGGKVARLQPPPTKAQPARGGRRGRRRGRGRGGPGAADGLSDPRRRAPRTNRNPGGPRPGAGWTDGPGAPHGEAWRGSEQPDPPGGPRTRGVRQAPPPLMTLAIAPPPADPRAPAPERKAPAADTIDATTRLVLRSISERAAVDRISESFGRSAQVMHDPFGGQPFPAANSPWAPVLAGQGGPFDAETRRVSWETLVAHGPSLYRTFAGNPRAASTAKAMRDCVLRQENFIEALASADETLAWCKMCIHHNLPLRPQDPIIGTAAAVLDNLATRLRPFLQCYLKARGLCGLDELCSRRRLADIKDIASFVFVILARLANRVERGVAEIDYATLGVGVGEKMHFYLPGACMAGLIEILDTHRQECSSRVCELTASHIVAPPYVHGKYFYCNSLF</sequence>
<proteinExistence type="evidence at protein level"/>
<feature type="region of interest" description="Disordered" evidence="7">
    <location>
        <begin position="101"/>
        <end position="329"/>
    </location>
</feature>
<dbReference type="InterPro" id="IPR008648">
    <property type="entry name" value="ICP27-like"/>
</dbReference>
<reference evidence="9" key="1">
    <citation type="journal article" date="2012" name="Virology">
        <title>Sequence and comparative analysis of the genome of HSV-1 strain McKrae.</title>
        <authorList>
            <person name="Watson G."/>
            <person name="Xu W."/>
            <person name="Reed A."/>
            <person name="Babra B."/>
            <person name="Putman T."/>
            <person name="Wick E."/>
            <person name="Wechsler S.L."/>
            <person name="Rohrmann G.F."/>
            <person name="Jin L."/>
        </authorList>
    </citation>
    <scope>NUCLEOTIDE SEQUENCE</scope>
    <source>
        <strain evidence="9">McKrae</strain>
    </source>
</reference>
<protein>
    <submittedName>
        <fullName evidence="9">ICP27</fullName>
    </submittedName>
</protein>
<organismHost>
    <name type="scientific">Homo sapiens</name>
    <name type="common">Human</name>
    <dbReference type="NCBI Taxonomy" id="9606"/>
</organismHost>
<evidence type="ECO:0000256" key="1">
    <source>
        <dbReference type="ARBA" id="ARBA00004192"/>
    </source>
</evidence>
<evidence type="ECO:0000256" key="5">
    <source>
        <dbReference type="ARBA" id="ARBA00022833"/>
    </source>
</evidence>
<evidence type="ECO:0000256" key="7">
    <source>
        <dbReference type="SAM" id="MobiDB-lite"/>
    </source>
</evidence>
<comment type="similarity">
    <text evidence="2">Belongs to the HHV-1 ICP27 protein family.</text>
</comment>
<keyword evidence="6" id="KW-0694">RNA-binding</keyword>
<dbReference type="InterPro" id="IPR031752">
    <property type="entry name" value="HHV-1_REF-bd"/>
</dbReference>
<evidence type="ECO:0000256" key="3">
    <source>
        <dbReference type="ARBA" id="ARBA00022723"/>
    </source>
</evidence>
<gene>
    <name evidence="9" type="primary">UL54</name>
</gene>
<evidence type="ECO:0000313" key="9">
    <source>
        <dbReference type="EMBL" id="AFK50402.1"/>
    </source>
</evidence>
<dbReference type="GO" id="GO:0003723">
    <property type="term" value="F:RNA binding"/>
    <property type="evidence" value="ECO:0007669"/>
    <property type="project" value="UniProtKB-KW"/>
</dbReference>
<dbReference type="Pfam" id="PF16852">
    <property type="entry name" value="HHV-1_VABD"/>
    <property type="match status" value="1"/>
</dbReference>
<evidence type="ECO:0000256" key="4">
    <source>
        <dbReference type="ARBA" id="ARBA00022771"/>
    </source>
</evidence>
<dbReference type="GO" id="GO:0008270">
    <property type="term" value="F:zinc ion binding"/>
    <property type="evidence" value="ECO:0007669"/>
    <property type="project" value="UniProtKB-KW"/>
</dbReference>
<evidence type="ECO:0000256" key="2">
    <source>
        <dbReference type="ARBA" id="ARBA00008477"/>
    </source>
</evidence>
<feature type="region of interest" description="Disordered" evidence="7">
    <location>
        <begin position="1"/>
        <end position="34"/>
    </location>
</feature>
<feature type="compositionally biased region" description="Basic residues" evidence="7">
    <location>
        <begin position="225"/>
        <end position="235"/>
    </location>
</feature>
<dbReference type="IntAct" id="I3TCB5">
    <property type="interactions" value="2"/>
</dbReference>